<protein>
    <submittedName>
        <fullName evidence="4">CRAL-TRIO domain-containing protein</fullName>
    </submittedName>
</protein>
<dbReference type="InterPro" id="IPR036865">
    <property type="entry name" value="CRAL-TRIO_dom_sf"/>
</dbReference>
<dbReference type="Proteomes" id="UP000095283">
    <property type="component" value="Unplaced"/>
</dbReference>
<evidence type="ECO:0000259" key="2">
    <source>
        <dbReference type="PROSITE" id="PS50866"/>
    </source>
</evidence>
<dbReference type="GO" id="GO:0005737">
    <property type="term" value="C:cytoplasm"/>
    <property type="evidence" value="ECO:0007669"/>
    <property type="project" value="TreeGrafter"/>
</dbReference>
<proteinExistence type="predicted"/>
<evidence type="ECO:0000313" key="3">
    <source>
        <dbReference type="Proteomes" id="UP000095283"/>
    </source>
</evidence>
<dbReference type="InterPro" id="IPR036598">
    <property type="entry name" value="GOLD_dom_sf"/>
</dbReference>
<dbReference type="PROSITE" id="PS50866">
    <property type="entry name" value="GOLD"/>
    <property type="match status" value="1"/>
</dbReference>
<dbReference type="SUPFAM" id="SSF101576">
    <property type="entry name" value="Supernatant protein factor (SPF), C-terminal domain"/>
    <property type="match status" value="1"/>
</dbReference>
<dbReference type="PANTHER" id="PTHR23324">
    <property type="entry name" value="SEC14 RELATED PROTEIN"/>
    <property type="match status" value="1"/>
</dbReference>
<keyword evidence="3" id="KW-1185">Reference proteome</keyword>
<dbReference type="SUPFAM" id="SSF52087">
    <property type="entry name" value="CRAL/TRIO domain"/>
    <property type="match status" value="1"/>
</dbReference>
<reference evidence="4" key="1">
    <citation type="submission" date="2016-11" db="UniProtKB">
        <authorList>
            <consortium name="WormBaseParasite"/>
        </authorList>
    </citation>
    <scope>IDENTIFICATION</scope>
</reference>
<dbReference type="Gene3D" id="3.40.525.10">
    <property type="entry name" value="CRAL-TRIO lipid binding domain"/>
    <property type="match status" value="1"/>
</dbReference>
<dbReference type="PROSITE" id="PS50191">
    <property type="entry name" value="CRAL_TRIO"/>
    <property type="match status" value="1"/>
</dbReference>
<evidence type="ECO:0000313" key="4">
    <source>
        <dbReference type="WBParaSite" id="Hba_11525"/>
    </source>
</evidence>
<feature type="domain" description="CRAL-TRIO" evidence="1">
    <location>
        <begin position="88"/>
        <end position="160"/>
    </location>
</feature>
<dbReference type="WBParaSite" id="Hba_11525">
    <property type="protein sequence ID" value="Hba_11525"/>
    <property type="gene ID" value="Hba_11525"/>
</dbReference>
<dbReference type="AlphaFoldDB" id="A0A1I7X1S7"/>
<dbReference type="PANTHER" id="PTHR23324:SF87">
    <property type="entry name" value="CRAL-TRIO DOMAIN-CONTAINING PROTEIN C34C12.6"/>
    <property type="match status" value="1"/>
</dbReference>
<organism evidence="3 4">
    <name type="scientific">Heterorhabditis bacteriophora</name>
    <name type="common">Entomopathogenic nematode worm</name>
    <dbReference type="NCBI Taxonomy" id="37862"/>
    <lineage>
        <taxon>Eukaryota</taxon>
        <taxon>Metazoa</taxon>
        <taxon>Ecdysozoa</taxon>
        <taxon>Nematoda</taxon>
        <taxon>Chromadorea</taxon>
        <taxon>Rhabditida</taxon>
        <taxon>Rhabditina</taxon>
        <taxon>Rhabditomorpha</taxon>
        <taxon>Strongyloidea</taxon>
        <taxon>Heterorhabditidae</taxon>
        <taxon>Heterorhabditis</taxon>
    </lineage>
</organism>
<dbReference type="CDD" id="cd00170">
    <property type="entry name" value="SEC14"/>
    <property type="match status" value="1"/>
</dbReference>
<sequence>MTIQSSCRSADPPSKAEKEAVNELRNRVKQTLRSIPEDLDTDLNLLRWIRGYQGKIDKICIILILYTFIKTFKTSDYLIHCFGYSELLLQLILKFPEMVQRIFLVNPPRLISVLWKIARLFLTEDNLKRIEILTDSKDMPKHLPKWFVPKEFGGDFINAKCAGDESGVSIRKKISSADHYQLLCHYKSKGVERPKSNRKDISPGEKFTVPIIVPEGRCILWDFTVSGEIDFHIYKDKDELCMVYPKLRLVTNKLSEEGILENLVEGEYSLRFHNRSAYFTVKLEYSITVA</sequence>
<accession>A0A1I7X1S7</accession>
<dbReference type="Pfam" id="PF00650">
    <property type="entry name" value="CRAL_TRIO"/>
    <property type="match status" value="1"/>
</dbReference>
<dbReference type="Gene3D" id="2.60.120.680">
    <property type="entry name" value="GOLD domain"/>
    <property type="match status" value="1"/>
</dbReference>
<feature type="domain" description="GOLD" evidence="2">
    <location>
        <begin position="194"/>
        <end position="289"/>
    </location>
</feature>
<dbReference type="InterPro" id="IPR009038">
    <property type="entry name" value="GOLD_dom"/>
</dbReference>
<dbReference type="InterPro" id="IPR051064">
    <property type="entry name" value="SEC14/CRAL-TRIO_domain"/>
</dbReference>
<dbReference type="InterPro" id="IPR001251">
    <property type="entry name" value="CRAL-TRIO_dom"/>
</dbReference>
<name>A0A1I7X1S7_HETBA</name>
<evidence type="ECO:0000259" key="1">
    <source>
        <dbReference type="PROSITE" id="PS50191"/>
    </source>
</evidence>